<gene>
    <name evidence="2" type="ORF">NCTC9419_00435</name>
</gene>
<name>A0A447QEE4_SERRU</name>
<accession>A0A447QEE4</accession>
<evidence type="ECO:0000259" key="1">
    <source>
        <dbReference type="Pfam" id="PF13472"/>
    </source>
</evidence>
<dbReference type="Proteomes" id="UP000271603">
    <property type="component" value="Chromosome"/>
</dbReference>
<evidence type="ECO:0000313" key="2">
    <source>
        <dbReference type="EMBL" id="VEA68435.1"/>
    </source>
</evidence>
<dbReference type="Gene3D" id="3.40.50.1110">
    <property type="entry name" value="SGNH hydrolase"/>
    <property type="match status" value="1"/>
</dbReference>
<feature type="domain" description="SGNH hydrolase-type esterase" evidence="1">
    <location>
        <begin position="43"/>
        <end position="197"/>
    </location>
</feature>
<evidence type="ECO:0000313" key="3">
    <source>
        <dbReference type="Proteomes" id="UP000271603"/>
    </source>
</evidence>
<dbReference type="InterPro" id="IPR036514">
    <property type="entry name" value="SGNH_hydro_sf"/>
</dbReference>
<protein>
    <recommendedName>
        <fullName evidence="1">SGNH hydrolase-type esterase domain-containing protein</fullName>
    </recommendedName>
</protein>
<proteinExistence type="predicted"/>
<dbReference type="AlphaFoldDB" id="A0A447QEE4"/>
<dbReference type="Pfam" id="PF13472">
    <property type="entry name" value="Lipase_GDSL_2"/>
    <property type="match status" value="1"/>
</dbReference>
<reference evidence="2 3" key="1">
    <citation type="submission" date="2018-12" db="EMBL/GenBank/DDBJ databases">
        <authorList>
            <consortium name="Pathogen Informatics"/>
        </authorList>
    </citation>
    <scope>NUCLEOTIDE SEQUENCE [LARGE SCALE GENOMIC DNA]</scope>
    <source>
        <strain evidence="2 3">NCTC9419</strain>
    </source>
</reference>
<organism evidence="2 3">
    <name type="scientific">Serratia rubidaea</name>
    <name type="common">Serratia marinorubra</name>
    <dbReference type="NCBI Taxonomy" id="61652"/>
    <lineage>
        <taxon>Bacteria</taxon>
        <taxon>Pseudomonadati</taxon>
        <taxon>Pseudomonadota</taxon>
        <taxon>Gammaproteobacteria</taxon>
        <taxon>Enterobacterales</taxon>
        <taxon>Yersiniaceae</taxon>
        <taxon>Serratia</taxon>
    </lineage>
</organism>
<dbReference type="InterPro" id="IPR013830">
    <property type="entry name" value="SGNH_hydro"/>
</dbReference>
<dbReference type="EMBL" id="LR134155">
    <property type="protein sequence ID" value="VEA68435.1"/>
    <property type="molecule type" value="Genomic_DNA"/>
</dbReference>
<dbReference type="GO" id="GO:0016788">
    <property type="term" value="F:hydrolase activity, acting on ester bonds"/>
    <property type="evidence" value="ECO:0007669"/>
    <property type="project" value="UniProtKB-ARBA"/>
</dbReference>
<dbReference type="SUPFAM" id="SSF52266">
    <property type="entry name" value="SGNH hydrolase"/>
    <property type="match status" value="1"/>
</dbReference>
<sequence>MGADGSNFRVALGLRKDNRTVELHGIPLTTQRGVLPNDAAVTGDSISQFGLAASQPNAKGKIYDPLVNAQCWAAWAMLFTGGRFRYAGTYATGGYTAAQILATHIPRVIAAKPTFCIVLAGRNDVVKRLDFEKVTRPALTKIYSKLRRAGIIPVVCSMSAQSGNTPDQDVLRYKINAFNRACAAKYGLPFVDLHAARQTHSPASGCQVTTRMHHTRGRLPQRLWVRRWQTR</sequence>